<dbReference type="InterPro" id="IPR005644">
    <property type="entry name" value="NolW-like"/>
</dbReference>
<accession>A0A125QEZ4</accession>
<comment type="caution">
    <text evidence="2">The sequence shown here is derived from an EMBL/GenBank/DDBJ whole genome shotgun (WGS) entry which is preliminary data.</text>
</comment>
<dbReference type="EMBL" id="LCYC01000031">
    <property type="protein sequence ID" value="KWV76604.1"/>
    <property type="molecule type" value="Genomic_DNA"/>
</dbReference>
<sequence>MHADYLATLNCRWLFSALLCAALLLGSRTACGEVLQLYAADDTRSSAVVLRHISVSRLRGIMRGAGLDEPRYPLREHGGRTFYVTGPSSYVDQVLRLAQRMDRPPRKVPERAPVFGVVKVINVLVDDHLQGAGANKVQVPGMASMLEARLSQAQKDQRADGRLVLMAYPDTNSLLIKGPPAQVKVIEKLVAELDVAQALDDASPGQAGVDGDGLPWIGPPQLSAAQHERVRRAFLGADPEFSP</sequence>
<evidence type="ECO:0000313" key="3">
    <source>
        <dbReference type="Proteomes" id="UP000063434"/>
    </source>
</evidence>
<feature type="domain" description="NolW-like" evidence="1">
    <location>
        <begin position="142"/>
        <end position="198"/>
    </location>
</feature>
<dbReference type="InterPro" id="IPR038591">
    <property type="entry name" value="NolW-like_sf"/>
</dbReference>
<dbReference type="RefSeq" id="WP_056786704.1">
    <property type="nucleotide sequence ID" value="NZ_LCYC01000031.1"/>
</dbReference>
<reference evidence="2 3" key="1">
    <citation type="submission" date="2015-05" db="EMBL/GenBank/DDBJ databases">
        <title>A genomic and transcriptomic approach to investigate the blue pigment phenotype in Pseudomonas fluorescens.</title>
        <authorList>
            <person name="Andreani N.A."/>
            <person name="Cardazzo B."/>
        </authorList>
    </citation>
    <scope>NUCLEOTIDE SEQUENCE [LARGE SCALE GENOMIC DNA]</scope>
    <source>
        <strain evidence="2 3">Ps_40</strain>
    </source>
</reference>
<protein>
    <submittedName>
        <fullName evidence="2">Outer membrane protein MxiD</fullName>
    </submittedName>
</protein>
<evidence type="ECO:0000313" key="2">
    <source>
        <dbReference type="EMBL" id="KWV76604.1"/>
    </source>
</evidence>
<name>A0A125QEZ4_PSEFL</name>
<dbReference type="Proteomes" id="UP000063434">
    <property type="component" value="Unassembled WGS sequence"/>
</dbReference>
<dbReference type="AlphaFoldDB" id="A0A125QEZ4"/>
<proteinExistence type="predicted"/>
<evidence type="ECO:0000259" key="1">
    <source>
        <dbReference type="Pfam" id="PF03958"/>
    </source>
</evidence>
<gene>
    <name evidence="2" type="primary">mxiD</name>
    <name evidence="2" type="ORF">PFL603g_01980</name>
</gene>
<dbReference type="Gene3D" id="3.30.1370.120">
    <property type="match status" value="2"/>
</dbReference>
<dbReference type="Pfam" id="PF03958">
    <property type="entry name" value="Secretin_N"/>
    <property type="match status" value="1"/>
</dbReference>
<dbReference type="PATRIC" id="fig|294.195.peg.2113"/>
<organism evidence="2 3">
    <name type="scientific">Pseudomonas fluorescens</name>
    <dbReference type="NCBI Taxonomy" id="294"/>
    <lineage>
        <taxon>Bacteria</taxon>
        <taxon>Pseudomonadati</taxon>
        <taxon>Pseudomonadota</taxon>
        <taxon>Gammaproteobacteria</taxon>
        <taxon>Pseudomonadales</taxon>
        <taxon>Pseudomonadaceae</taxon>
        <taxon>Pseudomonas</taxon>
    </lineage>
</organism>